<dbReference type="InterPro" id="IPR030678">
    <property type="entry name" value="Peptide/Ni-bd"/>
</dbReference>
<dbReference type="EMBL" id="CP000230">
    <property type="protein sequence ID" value="ABC23077.1"/>
    <property type="molecule type" value="Genomic_DNA"/>
</dbReference>
<dbReference type="PATRIC" id="fig|269796.9.peg.2375"/>
<dbReference type="PANTHER" id="PTHR30290">
    <property type="entry name" value="PERIPLASMIC BINDING COMPONENT OF ABC TRANSPORTER"/>
    <property type="match status" value="1"/>
</dbReference>
<protein>
    <submittedName>
        <fullName evidence="4">Nickel ABC transporter, periplasmic nickel-binding</fullName>
    </submittedName>
</protein>
<dbReference type="NCBIfam" id="TIGR02294">
    <property type="entry name" value="nickel_nikA"/>
    <property type="match status" value="1"/>
</dbReference>
<name>Q2RS18_RHORT</name>
<dbReference type="CDD" id="cd08489">
    <property type="entry name" value="PBP2_NikA"/>
    <property type="match status" value="1"/>
</dbReference>
<comment type="similarity">
    <text evidence="2">Belongs to the bacterial solute-binding protein 5 family.</text>
</comment>
<dbReference type="SUPFAM" id="SSF53850">
    <property type="entry name" value="Periplasmic binding protein-like II"/>
    <property type="match status" value="1"/>
</dbReference>
<dbReference type="Gene3D" id="3.10.105.10">
    <property type="entry name" value="Dipeptide-binding Protein, Domain 3"/>
    <property type="match status" value="1"/>
</dbReference>
<dbReference type="GO" id="GO:0015675">
    <property type="term" value="P:nickel cation transport"/>
    <property type="evidence" value="ECO:0007669"/>
    <property type="project" value="InterPro"/>
</dbReference>
<dbReference type="AlphaFoldDB" id="Q2RS18"/>
<gene>
    <name evidence="4" type="ordered locus">Rru_A2277</name>
</gene>
<dbReference type="PIRSF" id="PIRSF002741">
    <property type="entry name" value="MppA"/>
    <property type="match status" value="1"/>
</dbReference>
<dbReference type="KEGG" id="rru:Rru_A2277"/>
<dbReference type="GO" id="GO:1904680">
    <property type="term" value="F:peptide transmembrane transporter activity"/>
    <property type="evidence" value="ECO:0007669"/>
    <property type="project" value="TreeGrafter"/>
</dbReference>
<dbReference type="STRING" id="269796.Rru_A2277"/>
<dbReference type="GO" id="GO:0020037">
    <property type="term" value="F:heme binding"/>
    <property type="evidence" value="ECO:0007669"/>
    <property type="project" value="InterPro"/>
</dbReference>
<evidence type="ECO:0000313" key="5">
    <source>
        <dbReference type="Proteomes" id="UP000001929"/>
    </source>
</evidence>
<keyword evidence="5" id="KW-1185">Reference proteome</keyword>
<dbReference type="GO" id="GO:0030288">
    <property type="term" value="C:outer membrane-bounded periplasmic space"/>
    <property type="evidence" value="ECO:0007669"/>
    <property type="project" value="TreeGrafter"/>
</dbReference>
<organism evidence="4 5">
    <name type="scientific">Rhodospirillum rubrum (strain ATCC 11170 / ATH 1.1.1 / DSM 467 / LMG 4362 / NCIMB 8255 / S1)</name>
    <dbReference type="NCBI Taxonomy" id="269796"/>
    <lineage>
        <taxon>Bacteria</taxon>
        <taxon>Pseudomonadati</taxon>
        <taxon>Pseudomonadota</taxon>
        <taxon>Alphaproteobacteria</taxon>
        <taxon>Rhodospirillales</taxon>
        <taxon>Rhodospirillaceae</taxon>
        <taxon>Rhodospirillum</taxon>
    </lineage>
</organism>
<dbReference type="InterPro" id="IPR011980">
    <property type="entry name" value="CntA-like"/>
</dbReference>
<dbReference type="PANTHER" id="PTHR30290:SF37">
    <property type="entry name" value="NICKEL-BINDING PERIPLASMIC PROTEIN"/>
    <property type="match status" value="1"/>
</dbReference>
<evidence type="ECO:0000256" key="2">
    <source>
        <dbReference type="ARBA" id="ARBA00005695"/>
    </source>
</evidence>
<evidence type="ECO:0000259" key="3">
    <source>
        <dbReference type="Pfam" id="PF00496"/>
    </source>
</evidence>
<dbReference type="HOGENOM" id="CLU_017028_7_5_5"/>
<dbReference type="GO" id="GO:0016151">
    <property type="term" value="F:nickel cation binding"/>
    <property type="evidence" value="ECO:0007669"/>
    <property type="project" value="InterPro"/>
</dbReference>
<evidence type="ECO:0000313" key="4">
    <source>
        <dbReference type="EMBL" id="ABC23077.1"/>
    </source>
</evidence>
<dbReference type="Pfam" id="PF00496">
    <property type="entry name" value="SBP_bac_5"/>
    <property type="match status" value="1"/>
</dbReference>
<dbReference type="PhylomeDB" id="Q2RS18"/>
<dbReference type="eggNOG" id="COG0747">
    <property type="taxonomic scope" value="Bacteria"/>
</dbReference>
<sequence>MPAVGLCSEVRAGWDGGAVVRGRGKTVRSFHALVGALGIALCALSPFGAARAGETLNFSWPQNVGPLNPHLYSPNQMFAQAMVYEPLVRYRADGAVVPWLARSWEISADGRVYTFSLRPDVLFANGEAFDAKAVVANFDAVLANRARHQWLELANQIERVEVVDDLAFRLTLKEAYYPILQELALPRPFRFIAPSRFGKAGGTKDGIVEPVGTGPWKLVASGLGEYDLFERNDAYWGEKPAYDKIMVKVIPDPTTRAIAFETGDIDLIYGVDGPVYPDTFDRLRAMGLYTAALSAPVETRVLALNSNRAPTNELAVRQALNHAIDKDTMIASVFYGTQTRADTLFSTNVPYADIALKPYAYDRARAAALLEAANWRFEAGSDLRSKDGKPLLIDLVFVGTDAVAKSMAEIVQGDLRKIGVGAVLVGEEESSVFSRQHDGRFGMIFNSTWGAPFDPHAFVSSMRVPSHADYQAQRGLPDKAEIDATISRVLVTTDETERQALYTKILTRLHDQAVYLPLTHVTAIALAKKAVGPLSFGAMSSEIPFENLVPLAP</sequence>
<dbReference type="Proteomes" id="UP000001929">
    <property type="component" value="Chromosome"/>
</dbReference>
<dbReference type="Gene3D" id="3.40.190.10">
    <property type="entry name" value="Periplasmic binding protein-like II"/>
    <property type="match status" value="1"/>
</dbReference>
<evidence type="ECO:0000256" key="1">
    <source>
        <dbReference type="ARBA" id="ARBA00004418"/>
    </source>
</evidence>
<feature type="domain" description="Solute-binding protein family 5" evidence="3">
    <location>
        <begin position="96"/>
        <end position="466"/>
    </location>
</feature>
<proteinExistence type="inferred from homology"/>
<dbReference type="GO" id="GO:0015833">
    <property type="term" value="P:peptide transport"/>
    <property type="evidence" value="ECO:0007669"/>
    <property type="project" value="TreeGrafter"/>
</dbReference>
<dbReference type="EnsemblBacteria" id="ABC23077">
    <property type="protein sequence ID" value="ABC23077"/>
    <property type="gene ID" value="Rru_A2277"/>
</dbReference>
<dbReference type="InterPro" id="IPR000914">
    <property type="entry name" value="SBP_5_dom"/>
</dbReference>
<dbReference type="InterPro" id="IPR039424">
    <property type="entry name" value="SBP_5"/>
</dbReference>
<dbReference type="GO" id="GO:0043190">
    <property type="term" value="C:ATP-binding cassette (ABC) transporter complex"/>
    <property type="evidence" value="ECO:0007669"/>
    <property type="project" value="InterPro"/>
</dbReference>
<reference evidence="4 5" key="1">
    <citation type="journal article" date="2011" name="Stand. Genomic Sci.">
        <title>Complete genome sequence of Rhodospirillum rubrum type strain (S1).</title>
        <authorList>
            <person name="Munk A.C."/>
            <person name="Copeland A."/>
            <person name="Lucas S."/>
            <person name="Lapidus A."/>
            <person name="Del Rio T.G."/>
            <person name="Barry K."/>
            <person name="Detter J.C."/>
            <person name="Hammon N."/>
            <person name="Israni S."/>
            <person name="Pitluck S."/>
            <person name="Brettin T."/>
            <person name="Bruce D."/>
            <person name="Han C."/>
            <person name="Tapia R."/>
            <person name="Gilna P."/>
            <person name="Schmutz J."/>
            <person name="Larimer F."/>
            <person name="Land M."/>
            <person name="Kyrpides N.C."/>
            <person name="Mavromatis K."/>
            <person name="Richardson P."/>
            <person name="Rohde M."/>
            <person name="Goker M."/>
            <person name="Klenk H.P."/>
            <person name="Zhang Y."/>
            <person name="Roberts G.P."/>
            <person name="Reslewic S."/>
            <person name="Schwartz D.C."/>
        </authorList>
    </citation>
    <scope>NUCLEOTIDE SEQUENCE [LARGE SCALE GENOMIC DNA]</scope>
    <source>
        <strain evidence="5">ATCC 11170 / ATH 1.1.1 / DSM 467 / LMG 4362 / NCIMB 8255 / S1</strain>
    </source>
</reference>
<comment type="subcellular location">
    <subcellularLocation>
        <location evidence="1">Periplasm</location>
    </subcellularLocation>
</comment>
<accession>Q2RS18</accession>